<evidence type="ECO:0000313" key="2">
    <source>
        <dbReference type="Proteomes" id="UP000233440"/>
    </source>
</evidence>
<name>A0A2N3LNH7_9BACI</name>
<sequence>MLPQTERKRQRHEAILLTLDKLEFVTKGQLQAIHNLGGGKNAYRILKEIKEEGYIQCKRIVENIYYLTKEGRELIGSTKDVKWNQNVEHTLMRNDLYVLLGCPDNWKNEPQVKVKVKDGLSHKEINFRPDARFYQKGVHHFVEIDNVQSMGENKKKLQIYYEVKEAFKMQFGHDPKIIFFTKSELRKRRLAEWGEGLNLHIYIK</sequence>
<evidence type="ECO:0008006" key="3">
    <source>
        <dbReference type="Google" id="ProtNLM"/>
    </source>
</evidence>
<reference evidence="1 2" key="1">
    <citation type="submission" date="2017-11" db="EMBL/GenBank/DDBJ databases">
        <title>Bacillus camelliae sp. nov., isolated from pu'er tea.</title>
        <authorList>
            <person name="Niu L."/>
        </authorList>
    </citation>
    <scope>NUCLEOTIDE SEQUENCE [LARGE SCALE GENOMIC DNA]</scope>
    <source>
        <strain evidence="1 2">7578-1</strain>
    </source>
</reference>
<evidence type="ECO:0000313" key="1">
    <source>
        <dbReference type="EMBL" id="PKR86084.1"/>
    </source>
</evidence>
<organism evidence="1 2">
    <name type="scientific">Heyndrickxia camelliae</name>
    <dbReference type="NCBI Taxonomy" id="1707093"/>
    <lineage>
        <taxon>Bacteria</taxon>
        <taxon>Bacillati</taxon>
        <taxon>Bacillota</taxon>
        <taxon>Bacilli</taxon>
        <taxon>Bacillales</taxon>
        <taxon>Bacillaceae</taxon>
        <taxon>Heyndrickxia</taxon>
    </lineage>
</organism>
<dbReference type="Proteomes" id="UP000233440">
    <property type="component" value="Unassembled WGS sequence"/>
</dbReference>
<dbReference type="EMBL" id="PIQO01000003">
    <property type="protein sequence ID" value="PKR86084.1"/>
    <property type="molecule type" value="Genomic_DNA"/>
</dbReference>
<gene>
    <name evidence="1" type="ORF">CWO92_06850</name>
</gene>
<accession>A0A2N3LNH7</accession>
<dbReference type="RefSeq" id="WP_101353453.1">
    <property type="nucleotide sequence ID" value="NZ_PIQO01000003.1"/>
</dbReference>
<dbReference type="InterPro" id="IPR025855">
    <property type="entry name" value="Replic_Relax"/>
</dbReference>
<keyword evidence="2" id="KW-1185">Reference proteome</keyword>
<dbReference type="AlphaFoldDB" id="A0A2N3LNH7"/>
<proteinExistence type="predicted"/>
<dbReference type="OrthoDB" id="2601083at2"/>
<comment type="caution">
    <text evidence="1">The sequence shown here is derived from an EMBL/GenBank/DDBJ whole genome shotgun (WGS) entry which is preliminary data.</text>
</comment>
<protein>
    <recommendedName>
        <fullName evidence="3">Replication-relaxation</fullName>
    </recommendedName>
</protein>
<dbReference type="Pfam" id="PF13814">
    <property type="entry name" value="Replic_Relax"/>
    <property type="match status" value="1"/>
</dbReference>